<dbReference type="Proteomes" id="UP000738349">
    <property type="component" value="Unassembled WGS sequence"/>
</dbReference>
<protein>
    <recommendedName>
        <fullName evidence="3">Kinesin light chain</fullName>
    </recommendedName>
</protein>
<evidence type="ECO:0000313" key="1">
    <source>
        <dbReference type="EMBL" id="KAH7110232.1"/>
    </source>
</evidence>
<accession>A0A9P9D0J3</accession>
<dbReference type="EMBL" id="JAGMUV010000046">
    <property type="protein sequence ID" value="KAH7110232.1"/>
    <property type="molecule type" value="Genomic_DNA"/>
</dbReference>
<keyword evidence="2" id="KW-1185">Reference proteome</keyword>
<reference evidence="1" key="1">
    <citation type="journal article" date="2021" name="Nat. Commun.">
        <title>Genetic determinants of endophytism in the Arabidopsis root mycobiome.</title>
        <authorList>
            <person name="Mesny F."/>
            <person name="Miyauchi S."/>
            <person name="Thiergart T."/>
            <person name="Pickel B."/>
            <person name="Atanasova L."/>
            <person name="Karlsson M."/>
            <person name="Huettel B."/>
            <person name="Barry K.W."/>
            <person name="Haridas S."/>
            <person name="Chen C."/>
            <person name="Bauer D."/>
            <person name="Andreopoulos W."/>
            <person name="Pangilinan J."/>
            <person name="LaButti K."/>
            <person name="Riley R."/>
            <person name="Lipzen A."/>
            <person name="Clum A."/>
            <person name="Drula E."/>
            <person name="Henrissat B."/>
            <person name="Kohler A."/>
            <person name="Grigoriev I.V."/>
            <person name="Martin F.M."/>
            <person name="Hacquard S."/>
        </authorList>
    </citation>
    <scope>NUCLEOTIDE SEQUENCE</scope>
    <source>
        <strain evidence="1">MPI-CAGE-AT-0147</strain>
    </source>
</reference>
<proteinExistence type="predicted"/>
<sequence>MDIQQLIELIEQLGDDEYVPQLCEDVAIEKYEQYEESGSKGDIDIAVAIAKQSILRTRYDDKSIACRLINLSTMLGTRYKRTGETADLEEAIQIVRQVVNLTSTDHPDRLTFLGKLRSMLKS</sequence>
<dbReference type="OrthoDB" id="9991317at2759"/>
<dbReference type="AlphaFoldDB" id="A0A9P9D0J3"/>
<gene>
    <name evidence="1" type="ORF">EDB81DRAFT_832128</name>
</gene>
<evidence type="ECO:0008006" key="3">
    <source>
        <dbReference type="Google" id="ProtNLM"/>
    </source>
</evidence>
<organism evidence="1 2">
    <name type="scientific">Dactylonectria macrodidyma</name>
    <dbReference type="NCBI Taxonomy" id="307937"/>
    <lineage>
        <taxon>Eukaryota</taxon>
        <taxon>Fungi</taxon>
        <taxon>Dikarya</taxon>
        <taxon>Ascomycota</taxon>
        <taxon>Pezizomycotina</taxon>
        <taxon>Sordariomycetes</taxon>
        <taxon>Hypocreomycetidae</taxon>
        <taxon>Hypocreales</taxon>
        <taxon>Nectriaceae</taxon>
        <taxon>Dactylonectria</taxon>
    </lineage>
</organism>
<comment type="caution">
    <text evidence="1">The sequence shown here is derived from an EMBL/GenBank/DDBJ whole genome shotgun (WGS) entry which is preliminary data.</text>
</comment>
<name>A0A9P9D0J3_9HYPO</name>
<evidence type="ECO:0000313" key="2">
    <source>
        <dbReference type="Proteomes" id="UP000738349"/>
    </source>
</evidence>